<reference evidence="6 7" key="1">
    <citation type="submission" date="2019-04" db="EMBL/GenBank/DDBJ databases">
        <title>Trinickia sp. 7GSK02, isolated from subtropical forest soil.</title>
        <authorList>
            <person name="Gao Z.-H."/>
            <person name="Qiu L.-H."/>
        </authorList>
    </citation>
    <scope>NUCLEOTIDE SEQUENCE [LARGE SCALE GENOMIC DNA]</scope>
    <source>
        <strain evidence="6 7">7GSK02</strain>
    </source>
</reference>
<dbReference type="SUPFAM" id="SSF52172">
    <property type="entry name" value="CheY-like"/>
    <property type="match status" value="1"/>
</dbReference>
<dbReference type="Pfam" id="PF00196">
    <property type="entry name" value="GerE"/>
    <property type="match status" value="1"/>
</dbReference>
<dbReference type="InterPro" id="IPR058245">
    <property type="entry name" value="NreC/VraR/RcsB-like_REC"/>
</dbReference>
<name>A0A4U1I866_9BURK</name>
<proteinExistence type="predicted"/>
<dbReference type="PANTHER" id="PTHR43214">
    <property type="entry name" value="TWO-COMPONENT RESPONSE REGULATOR"/>
    <property type="match status" value="1"/>
</dbReference>
<dbReference type="InterPro" id="IPR039420">
    <property type="entry name" value="WalR-like"/>
</dbReference>
<dbReference type="AlphaFoldDB" id="A0A4U1I866"/>
<dbReference type="GO" id="GO:0003677">
    <property type="term" value="F:DNA binding"/>
    <property type="evidence" value="ECO:0007669"/>
    <property type="project" value="UniProtKB-KW"/>
</dbReference>
<dbReference type="CDD" id="cd06170">
    <property type="entry name" value="LuxR_C_like"/>
    <property type="match status" value="1"/>
</dbReference>
<evidence type="ECO:0000313" key="7">
    <source>
        <dbReference type="Proteomes" id="UP000305539"/>
    </source>
</evidence>
<dbReference type="Proteomes" id="UP000305539">
    <property type="component" value="Unassembled WGS sequence"/>
</dbReference>
<dbReference type="InterPro" id="IPR016032">
    <property type="entry name" value="Sig_transdc_resp-reg_C-effctor"/>
</dbReference>
<dbReference type="InterPro" id="IPR000792">
    <property type="entry name" value="Tscrpt_reg_LuxR_C"/>
</dbReference>
<protein>
    <submittedName>
        <fullName evidence="6">Response regulator transcription factor</fullName>
    </submittedName>
</protein>
<feature type="domain" description="Response regulatory" evidence="5">
    <location>
        <begin position="11"/>
        <end position="130"/>
    </location>
</feature>
<keyword evidence="2" id="KW-0238">DNA-binding</keyword>
<dbReference type="OrthoDB" id="8585266at2"/>
<dbReference type="Pfam" id="PF00072">
    <property type="entry name" value="Response_reg"/>
    <property type="match status" value="1"/>
</dbReference>
<evidence type="ECO:0000256" key="1">
    <source>
        <dbReference type="ARBA" id="ARBA00022553"/>
    </source>
</evidence>
<dbReference type="PROSITE" id="PS50110">
    <property type="entry name" value="RESPONSE_REGULATORY"/>
    <property type="match status" value="1"/>
</dbReference>
<accession>A0A4U1I866</accession>
<organism evidence="6 7">
    <name type="scientific">Trinickia terrae</name>
    <dbReference type="NCBI Taxonomy" id="2571161"/>
    <lineage>
        <taxon>Bacteria</taxon>
        <taxon>Pseudomonadati</taxon>
        <taxon>Pseudomonadota</taxon>
        <taxon>Betaproteobacteria</taxon>
        <taxon>Burkholderiales</taxon>
        <taxon>Burkholderiaceae</taxon>
        <taxon>Trinickia</taxon>
    </lineage>
</organism>
<dbReference type="InterPro" id="IPR001789">
    <property type="entry name" value="Sig_transdc_resp-reg_receiver"/>
</dbReference>
<evidence type="ECO:0000256" key="2">
    <source>
        <dbReference type="ARBA" id="ARBA00023125"/>
    </source>
</evidence>
<feature type="modified residue" description="4-aspartylphosphate" evidence="3">
    <location>
        <position position="62"/>
    </location>
</feature>
<dbReference type="Gene3D" id="3.40.50.2300">
    <property type="match status" value="1"/>
</dbReference>
<evidence type="ECO:0000256" key="3">
    <source>
        <dbReference type="PROSITE-ProRule" id="PRU00169"/>
    </source>
</evidence>
<dbReference type="GO" id="GO:0000160">
    <property type="term" value="P:phosphorelay signal transduction system"/>
    <property type="evidence" value="ECO:0007669"/>
    <property type="project" value="InterPro"/>
</dbReference>
<dbReference type="RefSeq" id="WP_136894577.1">
    <property type="nucleotide sequence ID" value="NZ_SWJE01000005.1"/>
</dbReference>
<evidence type="ECO:0000313" key="6">
    <source>
        <dbReference type="EMBL" id="TKC89629.1"/>
    </source>
</evidence>
<dbReference type="SMART" id="SM00421">
    <property type="entry name" value="HTH_LUXR"/>
    <property type="match status" value="1"/>
</dbReference>
<keyword evidence="7" id="KW-1185">Reference proteome</keyword>
<evidence type="ECO:0000259" key="5">
    <source>
        <dbReference type="PROSITE" id="PS50110"/>
    </source>
</evidence>
<feature type="domain" description="HTH luxR-type" evidence="4">
    <location>
        <begin position="153"/>
        <end position="218"/>
    </location>
</feature>
<comment type="caution">
    <text evidence="6">The sequence shown here is derived from an EMBL/GenBank/DDBJ whole genome shotgun (WGS) entry which is preliminary data.</text>
</comment>
<dbReference type="PANTHER" id="PTHR43214:SF17">
    <property type="entry name" value="TRANSCRIPTIONAL REGULATORY PROTEIN RCSB"/>
    <property type="match status" value="1"/>
</dbReference>
<dbReference type="PROSITE" id="PS50043">
    <property type="entry name" value="HTH_LUXR_2"/>
    <property type="match status" value="1"/>
</dbReference>
<dbReference type="GO" id="GO:0006355">
    <property type="term" value="P:regulation of DNA-templated transcription"/>
    <property type="evidence" value="ECO:0007669"/>
    <property type="project" value="InterPro"/>
</dbReference>
<gene>
    <name evidence="6" type="ORF">FAZ69_11970</name>
</gene>
<evidence type="ECO:0000259" key="4">
    <source>
        <dbReference type="PROSITE" id="PS50043"/>
    </source>
</evidence>
<dbReference type="SMART" id="SM00448">
    <property type="entry name" value="REC"/>
    <property type="match status" value="1"/>
</dbReference>
<dbReference type="PRINTS" id="PR00038">
    <property type="entry name" value="HTHLUXR"/>
</dbReference>
<dbReference type="EMBL" id="SWJE01000005">
    <property type="protein sequence ID" value="TKC89629.1"/>
    <property type="molecule type" value="Genomic_DNA"/>
</dbReference>
<dbReference type="CDD" id="cd17535">
    <property type="entry name" value="REC_NarL-like"/>
    <property type="match status" value="1"/>
</dbReference>
<keyword evidence="1 3" id="KW-0597">Phosphoprotein</keyword>
<sequence length="226" mass="24916">MADVDTVVPIKTIIADDHPLVLLAIENLVASLPDMQIVGRAIDSTGLFEELARIECDVVVTDLFMPGGAQGDGLEIIQLFKERYPEIALVVLTMSMDVDVLRSAISLGADAILSKRDRIDLMHVAVVTALAREFYLGPTIRTLLADAKRAQRLERVRQLLSKRELEVFTHYASGLGIAEIARQTGRSVKTISAQKCTAMKKLELESDVDLYRFAIEHGLIAGWRSS</sequence>
<dbReference type="SUPFAM" id="SSF46894">
    <property type="entry name" value="C-terminal effector domain of the bipartite response regulators"/>
    <property type="match status" value="1"/>
</dbReference>
<dbReference type="InterPro" id="IPR011006">
    <property type="entry name" value="CheY-like_superfamily"/>
</dbReference>